<dbReference type="EMBL" id="JAEPRD010000040">
    <property type="protein sequence ID" value="KAG2204978.1"/>
    <property type="molecule type" value="Genomic_DNA"/>
</dbReference>
<dbReference type="Proteomes" id="UP000603453">
    <property type="component" value="Unassembled WGS sequence"/>
</dbReference>
<protein>
    <recommendedName>
        <fullName evidence="1">Ricin B lectin domain-containing protein</fullName>
    </recommendedName>
</protein>
<proteinExistence type="predicted"/>
<evidence type="ECO:0000259" key="1">
    <source>
        <dbReference type="SMART" id="SM00458"/>
    </source>
</evidence>
<reference evidence="2" key="1">
    <citation type="submission" date="2020-12" db="EMBL/GenBank/DDBJ databases">
        <title>Metabolic potential, ecology and presence of endohyphal bacteria is reflected in genomic diversity of Mucoromycotina.</title>
        <authorList>
            <person name="Muszewska A."/>
            <person name="Okrasinska A."/>
            <person name="Steczkiewicz K."/>
            <person name="Drgas O."/>
            <person name="Orlowska M."/>
            <person name="Perlinska-Lenart U."/>
            <person name="Aleksandrzak-Piekarczyk T."/>
            <person name="Szatraj K."/>
            <person name="Zielenkiewicz U."/>
            <person name="Pilsyk S."/>
            <person name="Malc E."/>
            <person name="Mieczkowski P."/>
            <person name="Kruszewska J.S."/>
            <person name="Biernat P."/>
            <person name="Pawlowska J."/>
        </authorList>
    </citation>
    <scope>NUCLEOTIDE SEQUENCE</scope>
    <source>
        <strain evidence="2">WA0000017839</strain>
    </source>
</reference>
<accession>A0A8H7R6A7</accession>
<comment type="caution">
    <text evidence="2">The sequence shown here is derived from an EMBL/GenBank/DDBJ whole genome shotgun (WGS) entry which is preliminary data.</text>
</comment>
<dbReference type="Gene3D" id="2.80.10.50">
    <property type="match status" value="1"/>
</dbReference>
<dbReference type="AlphaFoldDB" id="A0A8H7R6A7"/>
<dbReference type="InterPro" id="IPR000772">
    <property type="entry name" value="Ricin_B_lectin"/>
</dbReference>
<organism evidence="2 3">
    <name type="scientific">Mucor saturninus</name>
    <dbReference type="NCBI Taxonomy" id="64648"/>
    <lineage>
        <taxon>Eukaryota</taxon>
        <taxon>Fungi</taxon>
        <taxon>Fungi incertae sedis</taxon>
        <taxon>Mucoromycota</taxon>
        <taxon>Mucoromycotina</taxon>
        <taxon>Mucoromycetes</taxon>
        <taxon>Mucorales</taxon>
        <taxon>Mucorineae</taxon>
        <taxon>Mucoraceae</taxon>
        <taxon>Mucor</taxon>
    </lineage>
</organism>
<name>A0A8H7R6A7_9FUNG</name>
<dbReference type="SMART" id="SM00458">
    <property type="entry name" value="RICIN"/>
    <property type="match status" value="1"/>
</dbReference>
<dbReference type="PROSITE" id="PS50231">
    <property type="entry name" value="RICIN_B_LECTIN"/>
    <property type="match status" value="1"/>
</dbReference>
<dbReference type="OrthoDB" id="9895617at2759"/>
<evidence type="ECO:0000313" key="3">
    <source>
        <dbReference type="Proteomes" id="UP000603453"/>
    </source>
</evidence>
<keyword evidence="3" id="KW-1185">Reference proteome</keyword>
<dbReference type="CDD" id="cd23454">
    <property type="entry name" value="beta-trefoil_Ricin_GllA-1"/>
    <property type="match status" value="1"/>
</dbReference>
<feature type="domain" description="Ricin B lectin" evidence="1">
    <location>
        <begin position="4"/>
        <end position="141"/>
    </location>
</feature>
<gene>
    <name evidence="2" type="ORF">INT47_002602</name>
</gene>
<dbReference type="Pfam" id="PF00652">
    <property type="entry name" value="Ricin_B_lectin"/>
    <property type="match status" value="1"/>
</dbReference>
<sequence>MTNGPLYFIKSQFNGRVLDVDEGSTEDDAKIIVYTQKTDDCSNQLWYFEDGYFINAKSAKALDIRGGEMESESQIIQYAQKMTEEAANQKWGIDGDGYIYCQAREDLVLDIEGGEDNDGVPVILYEKRVGEVAANQRWCLEMYQG</sequence>
<evidence type="ECO:0000313" key="2">
    <source>
        <dbReference type="EMBL" id="KAG2204978.1"/>
    </source>
</evidence>
<dbReference type="SUPFAM" id="SSF50370">
    <property type="entry name" value="Ricin B-like lectins"/>
    <property type="match status" value="1"/>
</dbReference>
<dbReference type="InterPro" id="IPR035992">
    <property type="entry name" value="Ricin_B-like_lectins"/>
</dbReference>